<dbReference type="EMBL" id="VSRR010044677">
    <property type="protein sequence ID" value="MPC76958.1"/>
    <property type="molecule type" value="Genomic_DNA"/>
</dbReference>
<feature type="region of interest" description="Disordered" evidence="1">
    <location>
        <begin position="1"/>
        <end position="40"/>
    </location>
</feature>
<comment type="caution">
    <text evidence="2">The sequence shown here is derived from an EMBL/GenBank/DDBJ whole genome shotgun (WGS) entry which is preliminary data.</text>
</comment>
<sequence>MTEMQTKISYKHTNNSKTPTPPGLSSPRAATSQAAAAGGVGKTPLNFTLLIIDIVTELIKLQQCSSAPPLSLAG</sequence>
<accession>A0A5B7I7W0</accession>
<reference evidence="2 3" key="1">
    <citation type="submission" date="2019-05" db="EMBL/GenBank/DDBJ databases">
        <title>Another draft genome of Portunus trituberculatus and its Hox gene families provides insights of decapod evolution.</title>
        <authorList>
            <person name="Jeong J.-H."/>
            <person name="Song I."/>
            <person name="Kim S."/>
            <person name="Choi T."/>
            <person name="Kim D."/>
            <person name="Ryu S."/>
            <person name="Kim W."/>
        </authorList>
    </citation>
    <scope>NUCLEOTIDE SEQUENCE [LARGE SCALE GENOMIC DNA]</scope>
    <source>
        <tissue evidence="2">Muscle</tissue>
    </source>
</reference>
<evidence type="ECO:0000313" key="2">
    <source>
        <dbReference type="EMBL" id="MPC76958.1"/>
    </source>
</evidence>
<proteinExistence type="predicted"/>
<protein>
    <submittedName>
        <fullName evidence="2">Uncharacterized protein</fullName>
    </submittedName>
</protein>
<gene>
    <name evidence="2" type="ORF">E2C01_071395</name>
</gene>
<dbReference type="Proteomes" id="UP000324222">
    <property type="component" value="Unassembled WGS sequence"/>
</dbReference>
<evidence type="ECO:0000313" key="3">
    <source>
        <dbReference type="Proteomes" id="UP000324222"/>
    </source>
</evidence>
<keyword evidence="3" id="KW-1185">Reference proteome</keyword>
<evidence type="ECO:0000256" key="1">
    <source>
        <dbReference type="SAM" id="MobiDB-lite"/>
    </source>
</evidence>
<organism evidence="2 3">
    <name type="scientific">Portunus trituberculatus</name>
    <name type="common">Swimming crab</name>
    <name type="synonym">Neptunus trituberculatus</name>
    <dbReference type="NCBI Taxonomy" id="210409"/>
    <lineage>
        <taxon>Eukaryota</taxon>
        <taxon>Metazoa</taxon>
        <taxon>Ecdysozoa</taxon>
        <taxon>Arthropoda</taxon>
        <taxon>Crustacea</taxon>
        <taxon>Multicrustacea</taxon>
        <taxon>Malacostraca</taxon>
        <taxon>Eumalacostraca</taxon>
        <taxon>Eucarida</taxon>
        <taxon>Decapoda</taxon>
        <taxon>Pleocyemata</taxon>
        <taxon>Brachyura</taxon>
        <taxon>Eubrachyura</taxon>
        <taxon>Portunoidea</taxon>
        <taxon>Portunidae</taxon>
        <taxon>Portuninae</taxon>
        <taxon>Portunus</taxon>
    </lineage>
</organism>
<dbReference type="AlphaFoldDB" id="A0A5B7I7W0"/>
<name>A0A5B7I7W0_PORTR</name>
<feature type="compositionally biased region" description="Polar residues" evidence="1">
    <location>
        <begin position="1"/>
        <end position="18"/>
    </location>
</feature>